<evidence type="ECO:0008006" key="5">
    <source>
        <dbReference type="Google" id="ProtNLM"/>
    </source>
</evidence>
<proteinExistence type="predicted"/>
<name>A0A0M2H544_9MICO</name>
<dbReference type="OrthoDB" id="4775598at2"/>
<reference evidence="3 4" key="1">
    <citation type="submission" date="2015-02" db="EMBL/GenBank/DDBJ databases">
        <title>Draft genome sequences of ten Microbacterium spp. with emphasis on heavy metal contaminated environments.</title>
        <authorList>
            <person name="Corretto E."/>
        </authorList>
    </citation>
    <scope>NUCLEOTIDE SEQUENCE [LARGE SCALE GENOMIC DNA]</scope>
    <source>
        <strain evidence="3 4">DSM 12510</strain>
    </source>
</reference>
<dbReference type="Proteomes" id="UP000033956">
    <property type="component" value="Unassembled WGS sequence"/>
</dbReference>
<evidence type="ECO:0000256" key="2">
    <source>
        <dbReference type="SAM" id="Phobius"/>
    </source>
</evidence>
<dbReference type="RefSeq" id="WP_157004015.1">
    <property type="nucleotide sequence ID" value="NZ_BAAAUP010000009.1"/>
</dbReference>
<evidence type="ECO:0000313" key="3">
    <source>
        <dbReference type="EMBL" id="KJL39074.1"/>
    </source>
</evidence>
<comment type="caution">
    <text evidence="3">The sequence shown here is derived from an EMBL/GenBank/DDBJ whole genome shotgun (WGS) entry which is preliminary data.</text>
</comment>
<dbReference type="PATRIC" id="fig|92835.4.peg.2200"/>
<evidence type="ECO:0000256" key="1">
    <source>
        <dbReference type="SAM" id="MobiDB-lite"/>
    </source>
</evidence>
<keyword evidence="4" id="KW-1185">Reference proteome</keyword>
<feature type="region of interest" description="Disordered" evidence="1">
    <location>
        <begin position="1"/>
        <end position="46"/>
    </location>
</feature>
<organism evidence="3 4">
    <name type="scientific">Microbacterium terrae</name>
    <dbReference type="NCBI Taxonomy" id="69369"/>
    <lineage>
        <taxon>Bacteria</taxon>
        <taxon>Bacillati</taxon>
        <taxon>Actinomycetota</taxon>
        <taxon>Actinomycetes</taxon>
        <taxon>Micrococcales</taxon>
        <taxon>Microbacteriaceae</taxon>
        <taxon>Microbacterium</taxon>
    </lineage>
</organism>
<keyword evidence="2" id="KW-0812">Transmembrane</keyword>
<keyword evidence="2" id="KW-0472">Membrane</keyword>
<keyword evidence="2" id="KW-1133">Transmembrane helix</keyword>
<gene>
    <name evidence="3" type="ORF">RS81_02168</name>
</gene>
<dbReference type="AlphaFoldDB" id="A0A0M2H544"/>
<accession>A0A0M2H544</accession>
<dbReference type="EMBL" id="JYIZ01000052">
    <property type="protein sequence ID" value="KJL39074.1"/>
    <property type="molecule type" value="Genomic_DNA"/>
</dbReference>
<feature type="transmembrane region" description="Helical" evidence="2">
    <location>
        <begin position="86"/>
        <end position="108"/>
    </location>
</feature>
<evidence type="ECO:0000313" key="4">
    <source>
        <dbReference type="Proteomes" id="UP000033956"/>
    </source>
</evidence>
<feature type="transmembrane region" description="Helical" evidence="2">
    <location>
        <begin position="120"/>
        <end position="150"/>
    </location>
</feature>
<protein>
    <recommendedName>
        <fullName evidence="5">DUF4190 domain-containing protein</fullName>
    </recommendedName>
</protein>
<dbReference type="STRING" id="92835.RS81_02168"/>
<sequence>MTDPQNPAGPEGTQPPAANEPPAAPAYGAPADQPAPPAYGSAPTAPPAYDAAPPAAPYGAAPSYAAAPPAYGAPADGPIPGKTMGIVAFVLSFFAQLIALILGVVALVQSRKAGHKNGFALAAIIISSVLLVLGIIALIVIFAIVIPLAVQGTEQVIDACIAAGGGIVEVNGVPIDCTEVLDY</sequence>